<evidence type="ECO:0000256" key="5">
    <source>
        <dbReference type="ARBA" id="ARBA00012684"/>
    </source>
</evidence>
<dbReference type="InterPro" id="IPR016084">
    <property type="entry name" value="Haem_Oase-like_multi-hlx"/>
</dbReference>
<dbReference type="PANTHER" id="PTHR43198:SF2">
    <property type="entry name" value="SI:CH1073-67J19.1-RELATED"/>
    <property type="match status" value="1"/>
</dbReference>
<dbReference type="EC" id="3.5.99.2" evidence="5 9"/>
<comment type="pathway">
    <text evidence="2 9">Cofactor biosynthesis; thiamine diphosphate biosynthesis.</text>
</comment>
<evidence type="ECO:0000256" key="7">
    <source>
        <dbReference type="ARBA" id="ARBA00022977"/>
    </source>
</evidence>
<keyword evidence="7 9" id="KW-0784">Thiamine biosynthesis</keyword>
<evidence type="ECO:0000256" key="2">
    <source>
        <dbReference type="ARBA" id="ARBA00004948"/>
    </source>
</evidence>
<evidence type="ECO:0000256" key="9">
    <source>
        <dbReference type="RuleBase" id="RU363093"/>
    </source>
</evidence>
<comment type="catalytic activity">
    <reaction evidence="8 9">
        <text>thiamine + H2O = 5-(2-hydroxyethyl)-4-methylthiazole + 4-amino-5-hydroxymethyl-2-methylpyrimidine + H(+)</text>
        <dbReference type="Rhea" id="RHEA:17509"/>
        <dbReference type="ChEBI" id="CHEBI:15377"/>
        <dbReference type="ChEBI" id="CHEBI:15378"/>
        <dbReference type="ChEBI" id="CHEBI:16892"/>
        <dbReference type="ChEBI" id="CHEBI:17957"/>
        <dbReference type="ChEBI" id="CHEBI:18385"/>
        <dbReference type="EC" id="3.5.99.2"/>
    </reaction>
</comment>
<sequence length="235" mass="27364">MTFTSFIRNEADSIWRKSFDHPFIRGIADGSLPLSRFKYYVMQDSYYLSHFARVQSLAAAKAVDPETTNRLAIHAQSSYEAEMALHREFSGRLGITSKDKEQFKPAPTAYAYTSHLYRAAYNGYTGDAIAALLPCYWLYYEIGEKLQGYAPTEPIYRDWIQAYGGDEFKELTFEQIHRLDRIAEQSTVAQREQMLEHFMISSRYELNFWEMAYTSEKWTDLKESQNIVDTSEKHG</sequence>
<dbReference type="EMBL" id="JAUSUA010000001">
    <property type="protein sequence ID" value="MDQ0206105.1"/>
    <property type="molecule type" value="Genomic_DNA"/>
</dbReference>
<evidence type="ECO:0000256" key="8">
    <source>
        <dbReference type="ARBA" id="ARBA00048337"/>
    </source>
</evidence>
<evidence type="ECO:0000313" key="11">
    <source>
        <dbReference type="EMBL" id="MDQ0206105.1"/>
    </source>
</evidence>
<dbReference type="Gene3D" id="1.20.910.10">
    <property type="entry name" value="Heme oxygenase-like"/>
    <property type="match status" value="1"/>
</dbReference>
<dbReference type="NCBIfam" id="TIGR04306">
    <property type="entry name" value="salvage_TenA"/>
    <property type="match status" value="1"/>
</dbReference>
<evidence type="ECO:0000256" key="6">
    <source>
        <dbReference type="ARBA" id="ARBA00013647"/>
    </source>
</evidence>
<comment type="function">
    <text evidence="9">Catalyzes an amino-pyrimidine hydrolysis reaction at the C5' of the pyrimidine moiety of thiamine compounds, a reaction that is part of a thiamine salvage pathway.</text>
</comment>
<evidence type="ECO:0000313" key="12">
    <source>
        <dbReference type="Proteomes" id="UP001225034"/>
    </source>
</evidence>
<dbReference type="SUPFAM" id="SSF48613">
    <property type="entry name" value="Heme oxygenase-like"/>
    <property type="match status" value="1"/>
</dbReference>
<evidence type="ECO:0000256" key="4">
    <source>
        <dbReference type="ARBA" id="ARBA00011881"/>
    </source>
</evidence>
<comment type="catalytic activity">
    <reaction evidence="1 9">
        <text>4-amino-5-aminomethyl-2-methylpyrimidine + H2O = 4-amino-5-hydroxymethyl-2-methylpyrimidine + NH4(+)</text>
        <dbReference type="Rhea" id="RHEA:31799"/>
        <dbReference type="ChEBI" id="CHEBI:15377"/>
        <dbReference type="ChEBI" id="CHEBI:16892"/>
        <dbReference type="ChEBI" id="CHEBI:28938"/>
        <dbReference type="ChEBI" id="CHEBI:63416"/>
        <dbReference type="EC" id="3.5.99.2"/>
    </reaction>
</comment>
<dbReference type="PANTHER" id="PTHR43198">
    <property type="entry name" value="BIFUNCTIONAL TH2 PROTEIN"/>
    <property type="match status" value="1"/>
</dbReference>
<proteinExistence type="inferred from homology"/>
<dbReference type="GO" id="GO:0050334">
    <property type="term" value="F:thiaminase activity"/>
    <property type="evidence" value="ECO:0007669"/>
    <property type="project" value="UniProtKB-EC"/>
</dbReference>
<comment type="caution">
    <text evidence="11">The sequence shown here is derived from an EMBL/GenBank/DDBJ whole genome shotgun (WGS) entry which is preliminary data.</text>
</comment>
<dbReference type="InterPro" id="IPR027574">
    <property type="entry name" value="Thiaminase_II"/>
</dbReference>
<dbReference type="Pfam" id="PF03070">
    <property type="entry name" value="TENA_THI-4"/>
    <property type="match status" value="1"/>
</dbReference>
<evidence type="ECO:0000256" key="3">
    <source>
        <dbReference type="ARBA" id="ARBA00010264"/>
    </source>
</evidence>
<organism evidence="11 12">
    <name type="scientific">Alkalicoccobacillus murimartini</name>
    <dbReference type="NCBI Taxonomy" id="171685"/>
    <lineage>
        <taxon>Bacteria</taxon>
        <taxon>Bacillati</taxon>
        <taxon>Bacillota</taxon>
        <taxon>Bacilli</taxon>
        <taxon>Bacillales</taxon>
        <taxon>Bacillaceae</taxon>
        <taxon>Alkalicoccobacillus</taxon>
    </lineage>
</organism>
<protein>
    <recommendedName>
        <fullName evidence="6 9">Aminopyrimidine aminohydrolase</fullName>
        <ecNumber evidence="5 9">3.5.99.2</ecNumber>
    </recommendedName>
</protein>
<accession>A0ABT9YE44</accession>
<feature type="domain" description="Thiaminase-2/PQQC" evidence="10">
    <location>
        <begin position="10"/>
        <end position="214"/>
    </location>
</feature>
<dbReference type="InterPro" id="IPR004305">
    <property type="entry name" value="Thiaminase-2/PQQC"/>
</dbReference>
<evidence type="ECO:0000256" key="1">
    <source>
        <dbReference type="ARBA" id="ARBA00001881"/>
    </source>
</evidence>
<dbReference type="CDD" id="cd19364">
    <property type="entry name" value="TenA_C_BsTenA-like"/>
    <property type="match status" value="1"/>
</dbReference>
<keyword evidence="9 11" id="KW-0378">Hydrolase</keyword>
<dbReference type="Proteomes" id="UP001225034">
    <property type="component" value="Unassembled WGS sequence"/>
</dbReference>
<evidence type="ECO:0000259" key="10">
    <source>
        <dbReference type="Pfam" id="PF03070"/>
    </source>
</evidence>
<comment type="subunit">
    <text evidence="4">Homotetramer.</text>
</comment>
<comment type="similarity">
    <text evidence="3 9">Belongs to the TenA family.</text>
</comment>
<name>A0ABT9YE44_9BACI</name>
<keyword evidence="12" id="KW-1185">Reference proteome</keyword>
<dbReference type="InterPro" id="IPR050967">
    <property type="entry name" value="Thiamine_Salvage_TenA"/>
</dbReference>
<gene>
    <name evidence="11" type="ORF">J2S05_000879</name>
</gene>
<dbReference type="RefSeq" id="WP_306980265.1">
    <property type="nucleotide sequence ID" value="NZ_JAUSUA010000001.1"/>
</dbReference>
<reference evidence="11 12" key="1">
    <citation type="submission" date="2023-07" db="EMBL/GenBank/DDBJ databases">
        <title>Genomic Encyclopedia of Type Strains, Phase IV (KMG-IV): sequencing the most valuable type-strain genomes for metagenomic binning, comparative biology and taxonomic classification.</title>
        <authorList>
            <person name="Goeker M."/>
        </authorList>
    </citation>
    <scope>NUCLEOTIDE SEQUENCE [LARGE SCALE GENOMIC DNA]</scope>
    <source>
        <strain evidence="11 12">DSM 19154</strain>
    </source>
</reference>